<dbReference type="RefSeq" id="XP_047773709.1">
    <property type="nucleotide sequence ID" value="XM_047918086.1"/>
</dbReference>
<feature type="chain" id="PRO_5045042215" evidence="2">
    <location>
        <begin position="18"/>
        <end position="203"/>
    </location>
</feature>
<feature type="compositionally biased region" description="Basic and acidic residues" evidence="1">
    <location>
        <begin position="183"/>
        <end position="203"/>
    </location>
</feature>
<reference evidence="3 4" key="1">
    <citation type="journal article" date="2021" name="Environ. Microbiol.">
        <title>Gene family expansions and transcriptome signatures uncover fungal adaptations to wood decay.</title>
        <authorList>
            <person name="Hage H."/>
            <person name="Miyauchi S."/>
            <person name="Viragh M."/>
            <person name="Drula E."/>
            <person name="Min B."/>
            <person name="Chaduli D."/>
            <person name="Navarro D."/>
            <person name="Favel A."/>
            <person name="Norest M."/>
            <person name="Lesage-Meessen L."/>
            <person name="Balint B."/>
            <person name="Merenyi Z."/>
            <person name="de Eugenio L."/>
            <person name="Morin E."/>
            <person name="Martinez A.T."/>
            <person name="Baldrian P."/>
            <person name="Stursova M."/>
            <person name="Martinez M.J."/>
            <person name="Novotny C."/>
            <person name="Magnuson J.K."/>
            <person name="Spatafora J.W."/>
            <person name="Maurice S."/>
            <person name="Pangilinan J."/>
            <person name="Andreopoulos W."/>
            <person name="LaButti K."/>
            <person name="Hundley H."/>
            <person name="Na H."/>
            <person name="Kuo A."/>
            <person name="Barry K."/>
            <person name="Lipzen A."/>
            <person name="Henrissat B."/>
            <person name="Riley R."/>
            <person name="Ahrendt S."/>
            <person name="Nagy L.G."/>
            <person name="Grigoriev I.V."/>
            <person name="Martin F."/>
            <person name="Rosso M.N."/>
        </authorList>
    </citation>
    <scope>NUCLEOTIDE SEQUENCE [LARGE SCALE GENOMIC DNA]</scope>
    <source>
        <strain evidence="3 4">CIRM-BRFM 1785</strain>
    </source>
</reference>
<comment type="caution">
    <text evidence="3">The sequence shown here is derived from an EMBL/GenBank/DDBJ whole genome shotgun (WGS) entry which is preliminary data.</text>
</comment>
<name>A0ABQ8K182_9APHY</name>
<gene>
    <name evidence="3" type="ORF">C8Q71DRAFT_362966</name>
</gene>
<keyword evidence="4" id="KW-1185">Reference proteome</keyword>
<organism evidence="3 4">
    <name type="scientific">Rhodofomes roseus</name>
    <dbReference type="NCBI Taxonomy" id="34475"/>
    <lineage>
        <taxon>Eukaryota</taxon>
        <taxon>Fungi</taxon>
        <taxon>Dikarya</taxon>
        <taxon>Basidiomycota</taxon>
        <taxon>Agaricomycotina</taxon>
        <taxon>Agaricomycetes</taxon>
        <taxon>Polyporales</taxon>
        <taxon>Rhodofomes</taxon>
    </lineage>
</organism>
<protein>
    <submittedName>
        <fullName evidence="3">Uncharacterized protein</fullName>
    </submittedName>
</protein>
<evidence type="ECO:0000256" key="1">
    <source>
        <dbReference type="SAM" id="MobiDB-lite"/>
    </source>
</evidence>
<dbReference type="EMBL" id="JADCUA010000031">
    <property type="protein sequence ID" value="KAH9830405.1"/>
    <property type="molecule type" value="Genomic_DNA"/>
</dbReference>
<evidence type="ECO:0000313" key="3">
    <source>
        <dbReference type="EMBL" id="KAH9830405.1"/>
    </source>
</evidence>
<dbReference type="GeneID" id="71998818"/>
<evidence type="ECO:0000313" key="4">
    <source>
        <dbReference type="Proteomes" id="UP000814176"/>
    </source>
</evidence>
<feature type="signal peptide" evidence="2">
    <location>
        <begin position="1"/>
        <end position="17"/>
    </location>
</feature>
<keyword evidence="2" id="KW-0732">Signal</keyword>
<sequence length="203" mass="22433">MPASLAVFTHLAPVTFCVVRPQTSSDSPIGDRHAYKERHIPVRRPITSTQHGPTSDSIQLVNFQLPRRQLILELARHHPGHAAVGQPPLGRLRERTGIWLGSGLCDGRLGDGVLGRGRGSFGRERLPGPAAIHYGRDRPRARIHPRLLCESTCMDSVNIQYATYTDEIELIYCSAGKCQSRRGSGDSEEHQEYGGTPHDELES</sequence>
<accession>A0ABQ8K182</accession>
<dbReference type="Proteomes" id="UP000814176">
    <property type="component" value="Unassembled WGS sequence"/>
</dbReference>
<evidence type="ECO:0000256" key="2">
    <source>
        <dbReference type="SAM" id="SignalP"/>
    </source>
</evidence>
<proteinExistence type="predicted"/>
<feature type="region of interest" description="Disordered" evidence="1">
    <location>
        <begin position="180"/>
        <end position="203"/>
    </location>
</feature>